<dbReference type="Proteomes" id="UP001208186">
    <property type="component" value="Unassembled WGS sequence"/>
</dbReference>
<evidence type="ECO:0000256" key="1">
    <source>
        <dbReference type="ARBA" id="ARBA00022801"/>
    </source>
</evidence>
<keyword evidence="1" id="KW-0378">Hydrolase</keyword>
<dbReference type="RefSeq" id="WP_315909768.1">
    <property type="nucleotide sequence ID" value="NZ_JAOPKC010000018.1"/>
</dbReference>
<name>A0AAE3IDW6_9EURY</name>
<keyword evidence="5" id="KW-1185">Reference proteome</keyword>
<dbReference type="NCBIfam" id="NF009773">
    <property type="entry name" value="PRK13270.1"/>
    <property type="match status" value="1"/>
</dbReference>
<evidence type="ECO:0000313" key="6">
    <source>
        <dbReference type="Proteomes" id="UP001209746"/>
    </source>
</evidence>
<dbReference type="SUPFAM" id="SSF48208">
    <property type="entry name" value="Six-hairpin glycosidases"/>
    <property type="match status" value="1"/>
</dbReference>
<dbReference type="PRINTS" id="PR00744">
    <property type="entry name" value="GLHYDRLASE37"/>
</dbReference>
<dbReference type="PANTHER" id="PTHR23403">
    <property type="entry name" value="TREHALASE"/>
    <property type="match status" value="1"/>
</dbReference>
<dbReference type="Pfam" id="PF01204">
    <property type="entry name" value="Trehalase"/>
    <property type="match status" value="1"/>
</dbReference>
<dbReference type="InterPro" id="IPR012341">
    <property type="entry name" value="6hp_glycosidase-like_sf"/>
</dbReference>
<proteinExistence type="predicted"/>
<comment type="caution">
    <text evidence="4">The sequence shown here is derived from an EMBL/GenBank/DDBJ whole genome shotgun (WGS) entry which is preliminary data.</text>
</comment>
<evidence type="ECO:0000313" key="3">
    <source>
        <dbReference type="EMBL" id="MCU4719015.1"/>
    </source>
</evidence>
<dbReference type="Gene3D" id="1.50.10.10">
    <property type="match status" value="1"/>
</dbReference>
<dbReference type="GO" id="GO:0004555">
    <property type="term" value="F:alpha,alpha-trehalase activity"/>
    <property type="evidence" value="ECO:0007669"/>
    <property type="project" value="InterPro"/>
</dbReference>
<evidence type="ECO:0000313" key="4">
    <source>
        <dbReference type="EMBL" id="MCU4727944.1"/>
    </source>
</evidence>
<dbReference type="EMBL" id="JAOPKD010000016">
    <property type="protein sequence ID" value="MCU4727944.1"/>
    <property type="molecule type" value="Genomic_DNA"/>
</dbReference>
<dbReference type="PROSITE" id="PS00928">
    <property type="entry name" value="TREHALASE_2"/>
    <property type="match status" value="1"/>
</dbReference>
<reference evidence="4" key="1">
    <citation type="submission" date="2023-02" db="EMBL/GenBank/DDBJ databases">
        <title>Enrichment on poylsaccharides allowed isolation of novel metabolic and taxonomic groups of Haloarchaea.</title>
        <authorList>
            <person name="Sorokin D.Y."/>
            <person name="Elcheninov A.G."/>
            <person name="Khizhniak T.V."/>
            <person name="Kolganova T.V."/>
            <person name="Kublanov I.V."/>
        </authorList>
    </citation>
    <scope>NUCLEOTIDE SEQUENCE</scope>
    <source>
        <strain evidence="3 5">HArc-curdl5-1</strain>
        <strain evidence="4">HArc-curdl7</strain>
    </source>
</reference>
<dbReference type="InterPro" id="IPR001661">
    <property type="entry name" value="Glyco_hydro_37"/>
</dbReference>
<gene>
    <name evidence="4" type="primary">treF</name>
    <name evidence="4" type="ORF">OB914_13365</name>
    <name evidence="3" type="ORF">OB916_13250</name>
</gene>
<dbReference type="InterPro" id="IPR008928">
    <property type="entry name" value="6-hairpin_glycosidase_sf"/>
</dbReference>
<accession>A0AAE3IDW6</accession>
<dbReference type="InterPro" id="IPR018232">
    <property type="entry name" value="Glyco_hydro_37_CS"/>
</dbReference>
<dbReference type="AlphaFoldDB" id="A0AAE3IDW6"/>
<keyword evidence="2" id="KW-0326">Glycosidase</keyword>
<dbReference type="GO" id="GO:0005993">
    <property type="term" value="P:trehalose catabolic process"/>
    <property type="evidence" value="ECO:0007669"/>
    <property type="project" value="TreeGrafter"/>
</dbReference>
<dbReference type="PROSITE" id="PS00927">
    <property type="entry name" value="TREHALASE_1"/>
    <property type="match status" value="1"/>
</dbReference>
<evidence type="ECO:0000313" key="5">
    <source>
        <dbReference type="Proteomes" id="UP001208186"/>
    </source>
</evidence>
<dbReference type="EMBL" id="JAOPKC010000018">
    <property type="protein sequence ID" value="MCU4719015.1"/>
    <property type="molecule type" value="Genomic_DNA"/>
</dbReference>
<sequence length="514" mass="58778">MKTTAELGEYIQVQGELFEAVQLNRVFADSKTFVDCIPRADPETILDRFRNVRDEPDFDHREFVTEHFELPDEPGSDVDLPADRTMAEHLQALWDHLTIDPSDSIHPRSTLLSLPYPYVQPGGRFREIYYWDTYFTSIGLARTGRFDTVVNMANNFTELVDRYGYVPNGNRLYFLGRSQPPVFSLLVQLIARESGIESVLAYIPALDTEHDFWMRGEDDLSSDTPSSRRVVQVGDGQVLNRYWDEHAIPRPEAYHEDVTLAEKAPTDDENAVYRNLRAACESGWDFSSRWLRDPDRLETVRTTELLPVDLNAFLYGLESLLSEWFDYAGNAEKSSEYGTRSAARRAAIVEYCWDPQREYFFDYSWTDRERTDVWSLAGVVPVYAGLATEAQATGVAETIRERFLCDGGLPATLTVSGQQWDKPLGWAPLHWMAVRGLERYGYRDLARTIATRWLSLNRTVFEDTGVMIEKYDVVNTTQAADVGEYPLQDGFGWTNGVAAGLLDEYGEYLEWAPE</sequence>
<evidence type="ECO:0000256" key="2">
    <source>
        <dbReference type="ARBA" id="ARBA00023295"/>
    </source>
</evidence>
<organism evidence="4 6">
    <name type="scientific">Halapricum hydrolyticum</name>
    <dbReference type="NCBI Taxonomy" id="2979991"/>
    <lineage>
        <taxon>Archaea</taxon>
        <taxon>Methanobacteriati</taxon>
        <taxon>Methanobacteriota</taxon>
        <taxon>Stenosarchaea group</taxon>
        <taxon>Halobacteria</taxon>
        <taxon>Halobacteriales</taxon>
        <taxon>Haloarculaceae</taxon>
        <taxon>Halapricum</taxon>
    </lineage>
</organism>
<dbReference type="Proteomes" id="UP001209746">
    <property type="component" value="Unassembled WGS sequence"/>
</dbReference>
<dbReference type="PANTHER" id="PTHR23403:SF1">
    <property type="entry name" value="TREHALASE"/>
    <property type="match status" value="1"/>
</dbReference>
<protein>
    <submittedName>
        <fullName evidence="4">Alpha,alpha-trehalase TreF</fullName>
    </submittedName>
</protein>